<proteinExistence type="predicted"/>
<name>A0A4Y2R6F6_ARAVE</name>
<keyword evidence="2" id="KW-1185">Reference proteome</keyword>
<protein>
    <submittedName>
        <fullName evidence="1">Uncharacterized protein</fullName>
    </submittedName>
</protein>
<reference evidence="1 2" key="1">
    <citation type="journal article" date="2019" name="Sci. Rep.">
        <title>Orb-weaving spider Araneus ventricosus genome elucidates the spidroin gene catalogue.</title>
        <authorList>
            <person name="Kono N."/>
            <person name="Nakamura H."/>
            <person name="Ohtoshi R."/>
            <person name="Moran D.A.P."/>
            <person name="Shinohara A."/>
            <person name="Yoshida Y."/>
            <person name="Fujiwara M."/>
            <person name="Mori M."/>
            <person name="Tomita M."/>
            <person name="Arakawa K."/>
        </authorList>
    </citation>
    <scope>NUCLEOTIDE SEQUENCE [LARGE SCALE GENOMIC DNA]</scope>
</reference>
<sequence length="95" mass="10243">MTIHREQEELRGGVGFWCPGVYSISTIKSSAQSGGGSSGSGGFLISVVMAYLQMITLQQLWSNGLIHQLHNPTPILMVDLQYGHNPILGVAQIMS</sequence>
<evidence type="ECO:0000313" key="2">
    <source>
        <dbReference type="Proteomes" id="UP000499080"/>
    </source>
</evidence>
<organism evidence="1 2">
    <name type="scientific">Araneus ventricosus</name>
    <name type="common">Orbweaver spider</name>
    <name type="synonym">Epeira ventricosa</name>
    <dbReference type="NCBI Taxonomy" id="182803"/>
    <lineage>
        <taxon>Eukaryota</taxon>
        <taxon>Metazoa</taxon>
        <taxon>Ecdysozoa</taxon>
        <taxon>Arthropoda</taxon>
        <taxon>Chelicerata</taxon>
        <taxon>Arachnida</taxon>
        <taxon>Araneae</taxon>
        <taxon>Araneomorphae</taxon>
        <taxon>Entelegynae</taxon>
        <taxon>Araneoidea</taxon>
        <taxon>Araneidae</taxon>
        <taxon>Araneus</taxon>
    </lineage>
</organism>
<dbReference type="Proteomes" id="UP000499080">
    <property type="component" value="Unassembled WGS sequence"/>
</dbReference>
<dbReference type="EMBL" id="BGPR01015962">
    <property type="protein sequence ID" value="GBN71308.1"/>
    <property type="molecule type" value="Genomic_DNA"/>
</dbReference>
<evidence type="ECO:0000313" key="1">
    <source>
        <dbReference type="EMBL" id="GBN71308.1"/>
    </source>
</evidence>
<comment type="caution">
    <text evidence="1">The sequence shown here is derived from an EMBL/GenBank/DDBJ whole genome shotgun (WGS) entry which is preliminary data.</text>
</comment>
<dbReference type="AlphaFoldDB" id="A0A4Y2R6F6"/>
<gene>
    <name evidence="1" type="ORF">AVEN_238618_1</name>
</gene>
<accession>A0A4Y2R6F6</accession>